<dbReference type="InterPro" id="IPR029058">
    <property type="entry name" value="AB_hydrolase_fold"/>
</dbReference>
<dbReference type="SUPFAM" id="SSF53474">
    <property type="entry name" value="alpha/beta-Hydrolases"/>
    <property type="match status" value="1"/>
</dbReference>
<dbReference type="GO" id="GO:0005789">
    <property type="term" value="C:endoplasmic reticulum membrane"/>
    <property type="evidence" value="ECO:0007669"/>
    <property type="project" value="TreeGrafter"/>
</dbReference>
<evidence type="ECO:0000313" key="3">
    <source>
        <dbReference type="EMBL" id="PFH49714.1"/>
    </source>
</evidence>
<feature type="transmembrane region" description="Helical" evidence="1">
    <location>
        <begin position="12"/>
        <end position="35"/>
    </location>
</feature>
<protein>
    <recommendedName>
        <fullName evidence="2">AB hydrolase-1 domain-containing protein</fullName>
    </recommendedName>
</protein>
<dbReference type="GO" id="GO:0047372">
    <property type="term" value="F:monoacylglycerol lipase activity"/>
    <property type="evidence" value="ECO:0007669"/>
    <property type="project" value="TreeGrafter"/>
</dbReference>
<keyword evidence="1" id="KW-0472">Membrane</keyword>
<dbReference type="EMBL" id="KZ302021">
    <property type="protein sequence ID" value="PFH49714.1"/>
    <property type="molecule type" value="Genomic_DNA"/>
</dbReference>
<evidence type="ECO:0000313" key="4">
    <source>
        <dbReference type="Proteomes" id="UP000242287"/>
    </source>
</evidence>
<dbReference type="InterPro" id="IPR000073">
    <property type="entry name" value="AB_hydrolase_1"/>
</dbReference>
<dbReference type="GO" id="GO:0052651">
    <property type="term" value="P:monoacylglycerol catabolic process"/>
    <property type="evidence" value="ECO:0007669"/>
    <property type="project" value="TreeGrafter"/>
</dbReference>
<dbReference type="Pfam" id="PF00561">
    <property type="entry name" value="Abhydrolase_1"/>
    <property type="match status" value="1"/>
</dbReference>
<dbReference type="PANTHER" id="PTHR12277:SF194">
    <property type="entry name" value="FI04476P"/>
    <property type="match status" value="1"/>
</dbReference>
<sequence length="389" mass="42741">MSPLKSSSRRTLLSKALWLVSPIVVYIVIIAFALLPMMQTYELFAHRINFWGYTFDHPEDHGLAPGKTINLRLTSVDNTSFGAWFLFSEAFYDSLPFPPPSTRNSTSQTMLIPAAIARSPTILYLHGNTGTRAHETRVNVYKGLTSRIGANVLAIDYRGFGDSEGQPTLKGVAMDARAAWDYLISQGAKSKDILIVGHSLGTAIGALLAAELSREGVEPRGFVLMSPFSSLRTLLDDYQLYGVVPLLKPLAFIPTAPQLLTWSLVHRFDTLSLVPEITTSVLIIHAENDLGIPHKHSTTLFNAFSQLSLSTTMTLNKDYHRANQTNPKTSNVPLKQKIPHFGILESFTTGKRKIAMLKTIAGGHNIPRLEGVQEIIGRTFGLISAGSKV</sequence>
<keyword evidence="1" id="KW-1133">Transmembrane helix</keyword>
<keyword evidence="1" id="KW-0812">Transmembrane</keyword>
<dbReference type="Gene3D" id="3.40.50.1820">
    <property type="entry name" value="alpha/beta hydrolase"/>
    <property type="match status" value="1"/>
</dbReference>
<evidence type="ECO:0000259" key="2">
    <source>
        <dbReference type="Pfam" id="PF00561"/>
    </source>
</evidence>
<dbReference type="GO" id="GO:0004622">
    <property type="term" value="F:phosphatidylcholine lysophospholipase activity"/>
    <property type="evidence" value="ECO:0007669"/>
    <property type="project" value="TreeGrafter"/>
</dbReference>
<accession>A0A2A9NK60</accession>
<gene>
    <name evidence="3" type="ORF">AMATHDRAFT_4648</name>
</gene>
<dbReference type="GO" id="GO:0006660">
    <property type="term" value="P:phosphatidylserine catabolic process"/>
    <property type="evidence" value="ECO:0007669"/>
    <property type="project" value="TreeGrafter"/>
</dbReference>
<dbReference type="PANTHER" id="PTHR12277">
    <property type="entry name" value="ALPHA/BETA HYDROLASE DOMAIN-CONTAINING PROTEIN"/>
    <property type="match status" value="1"/>
</dbReference>
<dbReference type="OrthoDB" id="446723at2759"/>
<dbReference type="STRING" id="703135.A0A2A9NK60"/>
<dbReference type="Proteomes" id="UP000242287">
    <property type="component" value="Unassembled WGS sequence"/>
</dbReference>
<proteinExistence type="predicted"/>
<organism evidence="3 4">
    <name type="scientific">Amanita thiersii Skay4041</name>
    <dbReference type="NCBI Taxonomy" id="703135"/>
    <lineage>
        <taxon>Eukaryota</taxon>
        <taxon>Fungi</taxon>
        <taxon>Dikarya</taxon>
        <taxon>Basidiomycota</taxon>
        <taxon>Agaricomycotina</taxon>
        <taxon>Agaricomycetes</taxon>
        <taxon>Agaricomycetidae</taxon>
        <taxon>Agaricales</taxon>
        <taxon>Pluteineae</taxon>
        <taxon>Amanitaceae</taxon>
        <taxon>Amanita</taxon>
    </lineage>
</organism>
<evidence type="ECO:0000256" key="1">
    <source>
        <dbReference type="SAM" id="Phobius"/>
    </source>
</evidence>
<name>A0A2A9NK60_9AGAR</name>
<reference evidence="3 4" key="1">
    <citation type="submission" date="2014-02" db="EMBL/GenBank/DDBJ databases">
        <title>Transposable element dynamics among asymbiotic and ectomycorrhizal Amanita fungi.</title>
        <authorList>
            <consortium name="DOE Joint Genome Institute"/>
            <person name="Hess J."/>
            <person name="Skrede I."/>
            <person name="Wolfe B."/>
            <person name="LaButti K."/>
            <person name="Ohm R.A."/>
            <person name="Grigoriev I.V."/>
            <person name="Pringle A."/>
        </authorList>
    </citation>
    <scope>NUCLEOTIDE SEQUENCE [LARGE SCALE GENOMIC DNA]</scope>
    <source>
        <strain evidence="3 4">SKay4041</strain>
    </source>
</reference>
<keyword evidence="4" id="KW-1185">Reference proteome</keyword>
<feature type="domain" description="AB hydrolase-1" evidence="2">
    <location>
        <begin position="120"/>
        <end position="228"/>
    </location>
</feature>
<dbReference type="AlphaFoldDB" id="A0A2A9NK60"/>